<accession>A0A225CCI9</accession>
<evidence type="ECO:0000256" key="1">
    <source>
        <dbReference type="SAM" id="Phobius"/>
    </source>
</evidence>
<dbReference type="RefSeq" id="WP_094127004.1">
    <property type="nucleotide sequence ID" value="NZ_CP040788.1"/>
</dbReference>
<feature type="transmembrane region" description="Helical" evidence="1">
    <location>
        <begin position="7"/>
        <end position="26"/>
    </location>
</feature>
<proteinExistence type="predicted"/>
<evidence type="ECO:0000313" key="3">
    <source>
        <dbReference type="Proteomes" id="UP000215316"/>
    </source>
</evidence>
<reference evidence="2" key="1">
    <citation type="submission" date="2017-08" db="EMBL/GenBank/DDBJ databases">
        <title>Genomes of multiple Clavibacter strains from different subspecies.</title>
        <authorList>
            <person name="Yuan X.-K."/>
            <person name="Li X.-S."/>
            <person name="Nie J."/>
            <person name="De Boer S.H."/>
        </authorList>
    </citation>
    <scope>NUCLEOTIDE SEQUENCE [LARGE SCALE GENOMIC DNA]</scope>
    <source>
        <strain evidence="2">ATCC 33566</strain>
    </source>
</reference>
<evidence type="ECO:0000313" key="2">
    <source>
        <dbReference type="EMBL" id="OQJ62451.1"/>
    </source>
</evidence>
<dbReference type="AlphaFoldDB" id="A0A225CCI9"/>
<keyword evidence="1" id="KW-0472">Membrane</keyword>
<dbReference type="EMBL" id="MZMQ01000001">
    <property type="protein sequence ID" value="OQJ62451.1"/>
    <property type="molecule type" value="Genomic_DNA"/>
</dbReference>
<keyword evidence="1" id="KW-0812">Transmembrane</keyword>
<feature type="transmembrane region" description="Helical" evidence="1">
    <location>
        <begin position="32"/>
        <end position="52"/>
    </location>
</feature>
<sequence length="63" mass="6821">MKRPTLILYLVMLAVEVILAVLGLNYMEDGALKIIILGLLVVAIVMTAIVVVRGSVQVGKTRK</sequence>
<protein>
    <submittedName>
        <fullName evidence="2">Uncharacterized protein</fullName>
    </submittedName>
</protein>
<organism evidence="2 3">
    <name type="scientific">Clavibacter tessellarius</name>
    <dbReference type="NCBI Taxonomy" id="31965"/>
    <lineage>
        <taxon>Bacteria</taxon>
        <taxon>Bacillati</taxon>
        <taxon>Actinomycetota</taxon>
        <taxon>Actinomycetes</taxon>
        <taxon>Micrococcales</taxon>
        <taxon>Microbacteriaceae</taxon>
        <taxon>Clavibacter</taxon>
    </lineage>
</organism>
<gene>
    <name evidence="2" type="ORF">B5P24_05245</name>
</gene>
<comment type="caution">
    <text evidence="2">The sequence shown here is derived from an EMBL/GenBank/DDBJ whole genome shotgun (WGS) entry which is preliminary data.</text>
</comment>
<keyword evidence="3" id="KW-1185">Reference proteome</keyword>
<keyword evidence="1" id="KW-1133">Transmembrane helix</keyword>
<name>A0A225CCI9_9MICO</name>
<dbReference type="Proteomes" id="UP000215316">
    <property type="component" value="Unassembled WGS sequence"/>
</dbReference>